<dbReference type="PROSITE" id="PS51718">
    <property type="entry name" value="G_DYNAMIN_2"/>
    <property type="match status" value="1"/>
</dbReference>
<reference evidence="8" key="1">
    <citation type="submission" date="2025-08" db="UniProtKB">
        <authorList>
            <consortium name="Ensembl"/>
        </authorList>
    </citation>
    <scope>IDENTIFICATION</scope>
</reference>
<dbReference type="GO" id="GO:0005886">
    <property type="term" value="C:plasma membrane"/>
    <property type="evidence" value="ECO:0007669"/>
    <property type="project" value="TreeGrafter"/>
</dbReference>
<proteinExistence type="predicted"/>
<dbReference type="GO" id="GO:0051607">
    <property type="term" value="P:defense response to virus"/>
    <property type="evidence" value="ECO:0007669"/>
    <property type="project" value="TreeGrafter"/>
</dbReference>
<evidence type="ECO:0000256" key="6">
    <source>
        <dbReference type="ARBA" id="ARBA00031810"/>
    </source>
</evidence>
<comment type="subcellular location">
    <subcellularLocation>
        <location evidence="1">Cytoplasm</location>
    </subcellularLocation>
</comment>
<dbReference type="GO" id="GO:0005874">
    <property type="term" value="C:microtubule"/>
    <property type="evidence" value="ECO:0007669"/>
    <property type="project" value="TreeGrafter"/>
</dbReference>
<dbReference type="GO" id="GO:0005737">
    <property type="term" value="C:cytoplasm"/>
    <property type="evidence" value="ECO:0007669"/>
    <property type="project" value="UniProtKB-SubCell"/>
</dbReference>
<dbReference type="PANTHER" id="PTHR11566:SF225">
    <property type="entry name" value="INTERFERON-INDUCED GTP-BINDING PROTEIN MX-RELATED"/>
    <property type="match status" value="1"/>
</dbReference>
<keyword evidence="9" id="KW-1185">Reference proteome</keyword>
<dbReference type="GO" id="GO:0031623">
    <property type="term" value="P:receptor internalization"/>
    <property type="evidence" value="ECO:0007669"/>
    <property type="project" value="TreeGrafter"/>
</dbReference>
<evidence type="ECO:0000313" key="8">
    <source>
        <dbReference type="Ensembl" id="ENSCLMP00005007251.1"/>
    </source>
</evidence>
<dbReference type="GO" id="GO:0005525">
    <property type="term" value="F:GTP binding"/>
    <property type="evidence" value="ECO:0007669"/>
    <property type="project" value="UniProtKB-KW"/>
</dbReference>
<dbReference type="InterPro" id="IPR022812">
    <property type="entry name" value="Dynamin"/>
</dbReference>
<dbReference type="GeneTree" id="ENSGT00940000155686"/>
<evidence type="ECO:0000256" key="3">
    <source>
        <dbReference type="ARBA" id="ARBA00022490"/>
    </source>
</evidence>
<evidence type="ECO:0000313" key="9">
    <source>
        <dbReference type="Proteomes" id="UP000694565"/>
    </source>
</evidence>
<dbReference type="PANTHER" id="PTHR11566">
    <property type="entry name" value="DYNAMIN"/>
    <property type="match status" value="1"/>
</dbReference>
<sequence length="316" mass="35720">LMNTMNQQYKEKVRPCIDLMDSLRSLGVEKDLALLAIGVIGDQSFGEELCVGGAVRGGCFVTRCPLELKIKRRREGEEWYGKISYQNHEEEIKDPAHVDSMIREAQNKMARVWEGISDDLSLEIASPDVQDLMLIDLPGITRVAVKGQLENIGEQINTLIQKIITKQQIINLVVVPSNVDIATTQALKMVQEVDPDGNRTLGKWDLVDKGTEESVVEIVRNLVIQLNKGYMIVRCRGQKEIMCLLRKQQEEKRPSSTIMCISSEFNIFGSLPRLKDQIEKKLTETQAELDSFGSGPPADAAERLSFTSHRLHWTWR</sequence>
<dbReference type="CDD" id="cd08771">
    <property type="entry name" value="DLP_1"/>
    <property type="match status" value="1"/>
</dbReference>
<dbReference type="SMART" id="SM00053">
    <property type="entry name" value="DYNc"/>
    <property type="match status" value="1"/>
</dbReference>
<dbReference type="GO" id="GO:0008017">
    <property type="term" value="F:microtubule binding"/>
    <property type="evidence" value="ECO:0007669"/>
    <property type="project" value="TreeGrafter"/>
</dbReference>
<feature type="domain" description="Dynamin-type G" evidence="7">
    <location>
        <begin position="31"/>
        <end position="305"/>
    </location>
</feature>
<dbReference type="GO" id="GO:0003924">
    <property type="term" value="F:GTPase activity"/>
    <property type="evidence" value="ECO:0007669"/>
    <property type="project" value="InterPro"/>
</dbReference>
<keyword evidence="3" id="KW-0963">Cytoplasm</keyword>
<dbReference type="PRINTS" id="PR00195">
    <property type="entry name" value="DYNAMIN"/>
</dbReference>
<dbReference type="InterPro" id="IPR030381">
    <property type="entry name" value="G_DYNAMIN_dom"/>
</dbReference>
<dbReference type="GO" id="GO:0016185">
    <property type="term" value="P:synaptic vesicle budding from presynaptic endocytic zone membrane"/>
    <property type="evidence" value="ECO:0007669"/>
    <property type="project" value="TreeGrafter"/>
</dbReference>
<dbReference type="Gene3D" id="3.40.50.300">
    <property type="entry name" value="P-loop containing nucleotide triphosphate hydrolases"/>
    <property type="match status" value="1"/>
</dbReference>
<dbReference type="InterPro" id="IPR000375">
    <property type="entry name" value="Dynamin_stalk"/>
</dbReference>
<name>A0A8C2WP70_CYCLU</name>
<dbReference type="GO" id="GO:0005634">
    <property type="term" value="C:nucleus"/>
    <property type="evidence" value="ECO:0007669"/>
    <property type="project" value="TreeGrafter"/>
</dbReference>
<dbReference type="Ensembl" id="ENSCLMT00005007754.1">
    <property type="protein sequence ID" value="ENSCLMP00005007251.1"/>
    <property type="gene ID" value="ENSCLMG00005003939.1"/>
</dbReference>
<evidence type="ECO:0000256" key="4">
    <source>
        <dbReference type="ARBA" id="ARBA00022741"/>
    </source>
</evidence>
<evidence type="ECO:0000256" key="5">
    <source>
        <dbReference type="ARBA" id="ARBA00023134"/>
    </source>
</evidence>
<accession>A0A8C2WP70</accession>
<dbReference type="Pfam" id="PF01031">
    <property type="entry name" value="Dynamin_M"/>
    <property type="match status" value="1"/>
</dbReference>
<keyword evidence="4" id="KW-0547">Nucleotide-binding</keyword>
<reference evidence="8" key="2">
    <citation type="submission" date="2025-09" db="UniProtKB">
        <authorList>
            <consortium name="Ensembl"/>
        </authorList>
    </citation>
    <scope>IDENTIFICATION</scope>
</reference>
<dbReference type="SUPFAM" id="SSF52540">
    <property type="entry name" value="P-loop containing nucleoside triphosphate hydrolases"/>
    <property type="match status" value="1"/>
</dbReference>
<dbReference type="InterPro" id="IPR045063">
    <property type="entry name" value="Dynamin_N"/>
</dbReference>
<protein>
    <recommendedName>
        <fullName evidence="2">Interferon-induced GTP-binding protein Mx</fullName>
    </recommendedName>
    <alternativeName>
        <fullName evidence="6">Interferon-inducible Mx protein</fullName>
    </alternativeName>
</protein>
<evidence type="ECO:0000256" key="2">
    <source>
        <dbReference type="ARBA" id="ARBA00015210"/>
    </source>
</evidence>
<dbReference type="Proteomes" id="UP000694565">
    <property type="component" value="Unplaced"/>
</dbReference>
<organism evidence="8 9">
    <name type="scientific">Cyclopterus lumpus</name>
    <name type="common">Lumpsucker</name>
    <dbReference type="NCBI Taxonomy" id="8103"/>
    <lineage>
        <taxon>Eukaryota</taxon>
        <taxon>Metazoa</taxon>
        <taxon>Chordata</taxon>
        <taxon>Craniata</taxon>
        <taxon>Vertebrata</taxon>
        <taxon>Euteleostomi</taxon>
        <taxon>Actinopterygii</taxon>
        <taxon>Neopterygii</taxon>
        <taxon>Teleostei</taxon>
        <taxon>Neoteleostei</taxon>
        <taxon>Acanthomorphata</taxon>
        <taxon>Eupercaria</taxon>
        <taxon>Perciformes</taxon>
        <taxon>Cottioidei</taxon>
        <taxon>Cottales</taxon>
        <taxon>Cyclopteridae</taxon>
        <taxon>Cyclopterus</taxon>
    </lineage>
</organism>
<dbReference type="GO" id="GO:0098793">
    <property type="term" value="C:presynapse"/>
    <property type="evidence" value="ECO:0007669"/>
    <property type="project" value="GOC"/>
</dbReference>
<dbReference type="InterPro" id="IPR027417">
    <property type="entry name" value="P-loop_NTPase"/>
</dbReference>
<dbReference type="InterPro" id="IPR001401">
    <property type="entry name" value="Dynamin_GTPase"/>
</dbReference>
<dbReference type="AlphaFoldDB" id="A0A8C2WP70"/>
<evidence type="ECO:0000259" key="7">
    <source>
        <dbReference type="PROSITE" id="PS51718"/>
    </source>
</evidence>
<evidence type="ECO:0000256" key="1">
    <source>
        <dbReference type="ARBA" id="ARBA00004496"/>
    </source>
</evidence>
<keyword evidence="5" id="KW-0342">GTP-binding</keyword>
<dbReference type="Pfam" id="PF00350">
    <property type="entry name" value="Dynamin_N"/>
    <property type="match status" value="1"/>
</dbReference>